<keyword evidence="2 5" id="KW-0812">Transmembrane</keyword>
<proteinExistence type="predicted"/>
<protein>
    <submittedName>
        <fullName evidence="7">Translocation and assembly module TamB</fullName>
    </submittedName>
</protein>
<sequence length="1303" mass="144307">MRSHWRLYTALFIVTLVVGLFYFIFNTTTGLRAVLAWVPNLQVRQVEGKILGNSRLQGLHWQSGEMQVHSEQLQLRWQPASLLRLKLHIQTFSATVLHIQLPAAAPADSENKTPLTIPDIQLPVALQIDDVLLRQFQLQQGEQTYQLQQANLSVHSEKNHLILNQLALKSVQLEPDIHIPALRLQGRLNLQKPYDISLEGYWNLLAAVSQGKAVAPVQLPQSKGRLQLAGDSKKLSGLLKLDSPQDPIQIQLNFSAENLLKPQLAWQADLMLKDFDSRQPWLQALVKDLPDIQGRSQWRFNGDLKNIQVQSETHGHITPYGPLQLHISGKNKNDWLHWAVDDMTLSQPDSALEIHANAALNLQKTPEFNATLNWKSLQWPLQSKTPQVFSPTGQLQISGTPDNWQLQGSSDFQGLDIPESQWQLAVSGSQKHLQLQSLSAEILGGKLNLSGDVGLKPHLSWELALDAQHINPAVQWQAWPGQLALNMRSSGKLGDKGQLQASIPKLLLHGTLQKHPLHLQSQVEIHEQQYHLQQFDAQIGKTKFQLQGHMQGQEKLNLQWQLNARHLEDMLPQLFGSVQGKGNLTGSLKQLAVDMQLDGKKLKWQDSKLNKLTLRAQGTLSETQPLQLKLTARELTHQDININHINLLAQGNLKQHTLQVDVQGKDVNGTLQLSGTQPKAKHWRGSLSQLQLNALKKYQLQLEKPVTLAFAEQQLEFTPLCLQLTTSPKKQQTAKLCADGRWLQQQAQISLDIKQLTAAQAGSLLPAGLDISGTQLDGQLQAQLDKNGSLHGKAAFQLSAGKISYLDPEETTEQQRLQLLEHQGGHLQARLNNKGLHSQLQLRFNQQDKLEAQLKLPALNHYPLAKKQPLNGLLNLHMQDFSLLPVFLPDLNNPQGTIKGQLKINGDLEKPLITGEIKLQDGKIEIEPLGLRLRDIEVALAGDQTGSLKLQGQIVSGEAKSSINTDTGKLDLNAAIRLKPDWQVQGRISGKNFEMLNTPQIWLLASPDIMLQADAKAIKVNGKLLIPEALITPPELQGSVQPSSDVRIINPIEAVEEKQKTGSNMPVNAQLQVVLGDKVRVKGMGFKGRLQGELGIAQQPGEILTGNGRIGVAEGTYKAYGQNLKITKGYALYTDGPLDNPGLDVRAVRELQDVTVGIDVTGNAKKPHLELFSQPQMDQTNILSWLVLGRPASELGKGGGNDSEVLMQAVSAMALDEDSSVVNNLRNELGLDVAGLESQDGEQGSTFMLGKYLTPDLYMGYGIGLFDAVNIFKVRYKLTQNITVEADTSAKANGMDIRYTLER</sequence>
<feature type="transmembrane region" description="Helical" evidence="5">
    <location>
        <begin position="7"/>
        <end position="25"/>
    </location>
</feature>
<gene>
    <name evidence="7" type="primary">tamB_1</name>
    <name evidence="7" type="ORF">MBHS_00507</name>
</gene>
<evidence type="ECO:0000256" key="1">
    <source>
        <dbReference type="ARBA" id="ARBA00004167"/>
    </source>
</evidence>
<evidence type="ECO:0000313" key="8">
    <source>
        <dbReference type="Proteomes" id="UP000236724"/>
    </source>
</evidence>
<evidence type="ECO:0000256" key="2">
    <source>
        <dbReference type="ARBA" id="ARBA00022692"/>
    </source>
</evidence>
<keyword evidence="4 5" id="KW-0472">Membrane</keyword>
<keyword evidence="3 5" id="KW-1133">Transmembrane helix</keyword>
<dbReference type="EMBL" id="FMSV02000072">
    <property type="protein sequence ID" value="SEH04658.1"/>
    <property type="molecule type" value="Genomic_DNA"/>
</dbReference>
<dbReference type="Pfam" id="PF04357">
    <property type="entry name" value="TamB"/>
    <property type="match status" value="1"/>
</dbReference>
<comment type="subcellular location">
    <subcellularLocation>
        <location evidence="1">Membrane</location>
        <topology evidence="1">Single-pass membrane protein</topology>
    </subcellularLocation>
</comment>
<dbReference type="PANTHER" id="PTHR36985:SF1">
    <property type="entry name" value="TRANSLOCATION AND ASSEMBLY MODULE SUBUNIT TAMB"/>
    <property type="match status" value="1"/>
</dbReference>
<accession>A0A1H6F3B5</accession>
<keyword evidence="8" id="KW-1185">Reference proteome</keyword>
<dbReference type="GO" id="GO:0097347">
    <property type="term" value="C:TAM protein secretion complex"/>
    <property type="evidence" value="ECO:0007669"/>
    <property type="project" value="TreeGrafter"/>
</dbReference>
<dbReference type="InterPro" id="IPR007452">
    <property type="entry name" value="TamB_C"/>
</dbReference>
<reference evidence="7 8" key="1">
    <citation type="submission" date="2016-10" db="EMBL/GenBank/DDBJ databases">
        <authorList>
            <person name="de Groot N.N."/>
        </authorList>
    </citation>
    <scope>NUCLEOTIDE SEQUENCE [LARGE SCALE GENOMIC DNA]</scope>
    <source>
        <strain evidence="7">MBHS1</strain>
    </source>
</reference>
<evidence type="ECO:0000256" key="3">
    <source>
        <dbReference type="ARBA" id="ARBA00022989"/>
    </source>
</evidence>
<organism evidence="7 8">
    <name type="scientific">Candidatus Venteria ishoeyi</name>
    <dbReference type="NCBI Taxonomy" id="1899563"/>
    <lineage>
        <taxon>Bacteria</taxon>
        <taxon>Pseudomonadati</taxon>
        <taxon>Pseudomonadota</taxon>
        <taxon>Gammaproteobacteria</taxon>
        <taxon>Thiotrichales</taxon>
        <taxon>Thiotrichaceae</taxon>
        <taxon>Venteria</taxon>
    </lineage>
</organism>
<evidence type="ECO:0000256" key="5">
    <source>
        <dbReference type="SAM" id="Phobius"/>
    </source>
</evidence>
<dbReference type="GO" id="GO:0009306">
    <property type="term" value="P:protein secretion"/>
    <property type="evidence" value="ECO:0007669"/>
    <property type="project" value="InterPro"/>
</dbReference>
<evidence type="ECO:0000313" key="7">
    <source>
        <dbReference type="EMBL" id="SEH04658.1"/>
    </source>
</evidence>
<evidence type="ECO:0000259" key="6">
    <source>
        <dbReference type="Pfam" id="PF04357"/>
    </source>
</evidence>
<dbReference type="GO" id="GO:0005886">
    <property type="term" value="C:plasma membrane"/>
    <property type="evidence" value="ECO:0007669"/>
    <property type="project" value="InterPro"/>
</dbReference>
<feature type="domain" description="Translocation and assembly module TamB C-terminal" evidence="6">
    <location>
        <begin position="965"/>
        <end position="1302"/>
    </location>
</feature>
<dbReference type="PANTHER" id="PTHR36985">
    <property type="entry name" value="TRANSLOCATION AND ASSEMBLY MODULE SUBUNIT TAMB"/>
    <property type="match status" value="1"/>
</dbReference>
<name>A0A1H6F3B5_9GAMM</name>
<dbReference type="Proteomes" id="UP000236724">
    <property type="component" value="Unassembled WGS sequence"/>
</dbReference>
<evidence type="ECO:0000256" key="4">
    <source>
        <dbReference type="ARBA" id="ARBA00023136"/>
    </source>
</evidence>